<evidence type="ECO:0000256" key="8">
    <source>
        <dbReference type="RuleBase" id="RU000688"/>
    </source>
</evidence>
<evidence type="ECO:0000256" key="2">
    <source>
        <dbReference type="ARBA" id="ARBA00022692"/>
    </source>
</evidence>
<evidence type="ECO:0000256" key="9">
    <source>
        <dbReference type="SAM" id="Phobius"/>
    </source>
</evidence>
<reference evidence="11" key="1">
    <citation type="submission" date="2022-11" db="UniProtKB">
        <authorList>
            <consortium name="EnsemblMetazoa"/>
        </authorList>
    </citation>
    <scope>IDENTIFICATION</scope>
</reference>
<feature type="transmembrane region" description="Helical" evidence="9">
    <location>
        <begin position="206"/>
        <end position="229"/>
    </location>
</feature>
<dbReference type="Gene3D" id="1.20.1070.10">
    <property type="entry name" value="Rhodopsin 7-helix transmembrane proteins"/>
    <property type="match status" value="1"/>
</dbReference>
<dbReference type="PANTHER" id="PTHR24243">
    <property type="entry name" value="G-PROTEIN COUPLED RECEPTOR"/>
    <property type="match status" value="1"/>
</dbReference>
<dbReference type="OrthoDB" id="5960845at2759"/>
<dbReference type="RefSeq" id="XP_028517664.1">
    <property type="nucleotide sequence ID" value="XM_028661863.1"/>
</dbReference>
<evidence type="ECO:0000313" key="11">
    <source>
        <dbReference type="EnsemblMetazoa" id="XP_028517664.1"/>
    </source>
</evidence>
<dbReference type="Proteomes" id="UP000887567">
    <property type="component" value="Unplaced"/>
</dbReference>
<dbReference type="AlphaFoldDB" id="A0A913YR71"/>
<evidence type="ECO:0000256" key="3">
    <source>
        <dbReference type="ARBA" id="ARBA00022989"/>
    </source>
</evidence>
<evidence type="ECO:0000259" key="10">
    <source>
        <dbReference type="PROSITE" id="PS50262"/>
    </source>
</evidence>
<keyword evidence="5 9" id="KW-0472">Membrane</keyword>
<feature type="transmembrane region" description="Helical" evidence="9">
    <location>
        <begin position="32"/>
        <end position="54"/>
    </location>
</feature>
<dbReference type="InterPro" id="IPR017452">
    <property type="entry name" value="GPCR_Rhodpsn_7TM"/>
</dbReference>
<name>A0A913YR71_EXADI</name>
<keyword evidence="2 8" id="KW-0812">Transmembrane</keyword>
<dbReference type="EnsemblMetazoa" id="XM_028661863.1">
    <property type="protein sequence ID" value="XP_028517664.1"/>
    <property type="gene ID" value="LOC114575982"/>
</dbReference>
<dbReference type="PROSITE" id="PS00237">
    <property type="entry name" value="G_PROTEIN_RECEP_F1_1"/>
    <property type="match status" value="1"/>
</dbReference>
<dbReference type="FunFam" id="1.20.1070.10:FF:000291">
    <property type="entry name" value="Predicted protein"/>
    <property type="match status" value="1"/>
</dbReference>
<evidence type="ECO:0000256" key="6">
    <source>
        <dbReference type="ARBA" id="ARBA00023170"/>
    </source>
</evidence>
<dbReference type="GO" id="GO:0016020">
    <property type="term" value="C:membrane"/>
    <property type="evidence" value="ECO:0007669"/>
    <property type="project" value="UniProtKB-SubCell"/>
</dbReference>
<evidence type="ECO:0000256" key="7">
    <source>
        <dbReference type="ARBA" id="ARBA00023224"/>
    </source>
</evidence>
<organism evidence="11 12">
    <name type="scientific">Exaiptasia diaphana</name>
    <name type="common">Tropical sea anemone</name>
    <name type="synonym">Aiptasia pulchella</name>
    <dbReference type="NCBI Taxonomy" id="2652724"/>
    <lineage>
        <taxon>Eukaryota</taxon>
        <taxon>Metazoa</taxon>
        <taxon>Cnidaria</taxon>
        <taxon>Anthozoa</taxon>
        <taxon>Hexacorallia</taxon>
        <taxon>Actiniaria</taxon>
        <taxon>Aiptasiidae</taxon>
        <taxon>Exaiptasia</taxon>
    </lineage>
</organism>
<dbReference type="GO" id="GO:0004930">
    <property type="term" value="F:G protein-coupled receptor activity"/>
    <property type="evidence" value="ECO:0007669"/>
    <property type="project" value="UniProtKB-KW"/>
</dbReference>
<evidence type="ECO:0000256" key="5">
    <source>
        <dbReference type="ARBA" id="ARBA00023136"/>
    </source>
</evidence>
<protein>
    <recommendedName>
        <fullName evidence="10">G-protein coupled receptors family 1 profile domain-containing protein</fullName>
    </recommendedName>
</protein>
<feature type="transmembrane region" description="Helical" evidence="9">
    <location>
        <begin position="109"/>
        <end position="130"/>
    </location>
</feature>
<dbReference type="SMART" id="SM01381">
    <property type="entry name" value="7TM_GPCR_Srsx"/>
    <property type="match status" value="1"/>
</dbReference>
<comment type="similarity">
    <text evidence="8">Belongs to the G-protein coupled receptor 1 family.</text>
</comment>
<dbReference type="SUPFAM" id="SSF81321">
    <property type="entry name" value="Family A G protein-coupled receptor-like"/>
    <property type="match status" value="1"/>
</dbReference>
<dbReference type="GeneID" id="114575982"/>
<comment type="subcellular location">
    <subcellularLocation>
        <location evidence="1">Membrane</location>
        <topology evidence="1">Multi-pass membrane protein</topology>
    </subcellularLocation>
</comment>
<accession>A0A913YR71</accession>
<feature type="transmembrane region" description="Helical" evidence="9">
    <location>
        <begin position="150"/>
        <end position="171"/>
    </location>
</feature>
<keyword evidence="3 9" id="KW-1133">Transmembrane helix</keyword>
<proteinExistence type="inferred from homology"/>
<keyword evidence="4 8" id="KW-0297">G-protein coupled receptor</keyword>
<evidence type="ECO:0000256" key="1">
    <source>
        <dbReference type="ARBA" id="ARBA00004141"/>
    </source>
</evidence>
<dbReference type="PANTHER" id="PTHR24243:SF208">
    <property type="entry name" value="PYROKININ-1 RECEPTOR"/>
    <property type="match status" value="1"/>
</dbReference>
<dbReference type="Pfam" id="PF00001">
    <property type="entry name" value="7tm_1"/>
    <property type="match status" value="1"/>
</dbReference>
<feature type="domain" description="G-protein coupled receptors family 1 profile" evidence="10">
    <location>
        <begin position="45"/>
        <end position="316"/>
    </location>
</feature>
<dbReference type="PRINTS" id="PR00237">
    <property type="entry name" value="GPCRRHODOPSN"/>
</dbReference>
<dbReference type="KEGG" id="epa:114575982"/>
<feature type="transmembrane region" description="Helical" evidence="9">
    <location>
        <begin position="66"/>
        <end position="89"/>
    </location>
</feature>
<dbReference type="InterPro" id="IPR000276">
    <property type="entry name" value="GPCR_Rhodpsn"/>
</dbReference>
<keyword evidence="12" id="KW-1185">Reference proteome</keyword>
<feature type="transmembrane region" description="Helical" evidence="9">
    <location>
        <begin position="293"/>
        <end position="319"/>
    </location>
</feature>
<keyword evidence="7 8" id="KW-0807">Transducer</keyword>
<dbReference type="CDD" id="cd00637">
    <property type="entry name" value="7tm_classA_rhodopsin-like"/>
    <property type="match status" value="1"/>
</dbReference>
<evidence type="ECO:0000313" key="12">
    <source>
        <dbReference type="Proteomes" id="UP000887567"/>
    </source>
</evidence>
<evidence type="ECO:0000256" key="4">
    <source>
        <dbReference type="ARBA" id="ARBA00023040"/>
    </source>
</evidence>
<feature type="transmembrane region" description="Helical" evidence="9">
    <location>
        <begin position="255"/>
        <end position="273"/>
    </location>
</feature>
<dbReference type="PROSITE" id="PS50262">
    <property type="entry name" value="G_PROTEIN_RECEP_F1_2"/>
    <property type="match status" value="1"/>
</dbReference>
<sequence>MVLGIIPQNYQRFRHTVLTSKPTNQQERIIKMIAYSVILVVSLIGNILIPAVILSNTNMKKPTNYFILNMAISDLIIPILVVSRELLLLSTQSSEWLVKGALGNLLCKIVHFFGGVTIAVSILSLILITIDRFIAVVYPMKHYIMSSKTCKVSVTATWLVGMSMFSIYLYIFEIRNIDGVDECLALWYKIDEELAASFEIKHYSTLFFLLVAIPVVVMAVAYTIIIVSLKRQSSHLGDSLSDRQKRQRVERERKIVRMAIAIIVTFVISYIPVYVVKFMDLFVYNDGTPPTCFLITFGDVASFCLSSNAAVNPCIVFIFSQNFRHGFIQMLAKIGTVKTRNIRQQQPTNQHEMLNMAYENDILQQ</sequence>
<keyword evidence="6 8" id="KW-0675">Receptor</keyword>